<gene>
    <name evidence="2" type="ORF">OFLC_LOCUS15066</name>
</gene>
<sequence>MVYHKDKVSDECKSSVNEQKEQEKEMVKIDLSGEREFDHELNMEHEPPEEPMLVQSNIASMRVTSLRAARTTTAAIV</sequence>
<name>A0A183I5Q4_9BILA</name>
<dbReference type="EMBL" id="UZAJ01041559">
    <property type="protein sequence ID" value="VDP20236.1"/>
    <property type="molecule type" value="Genomic_DNA"/>
</dbReference>
<dbReference type="STRING" id="387005.A0A183I5Q4"/>
<proteinExistence type="predicted"/>
<feature type="region of interest" description="Disordered" evidence="1">
    <location>
        <begin position="1"/>
        <end position="26"/>
    </location>
</feature>
<protein>
    <submittedName>
        <fullName evidence="4">Ovule protein</fullName>
    </submittedName>
</protein>
<evidence type="ECO:0000313" key="3">
    <source>
        <dbReference type="Proteomes" id="UP000267606"/>
    </source>
</evidence>
<dbReference type="WBParaSite" id="OFLC_0001507701-mRNA-1">
    <property type="protein sequence ID" value="OFLC_0001507701-mRNA-1"/>
    <property type="gene ID" value="OFLC_0001507701"/>
</dbReference>
<keyword evidence="3" id="KW-1185">Reference proteome</keyword>
<dbReference type="Proteomes" id="UP000267606">
    <property type="component" value="Unassembled WGS sequence"/>
</dbReference>
<organism evidence="4">
    <name type="scientific">Onchocerca flexuosa</name>
    <dbReference type="NCBI Taxonomy" id="387005"/>
    <lineage>
        <taxon>Eukaryota</taxon>
        <taxon>Metazoa</taxon>
        <taxon>Ecdysozoa</taxon>
        <taxon>Nematoda</taxon>
        <taxon>Chromadorea</taxon>
        <taxon>Rhabditida</taxon>
        <taxon>Spirurina</taxon>
        <taxon>Spiruromorpha</taxon>
        <taxon>Filarioidea</taxon>
        <taxon>Onchocercidae</taxon>
        <taxon>Onchocerca</taxon>
    </lineage>
</organism>
<reference evidence="4" key="1">
    <citation type="submission" date="2016-06" db="UniProtKB">
        <authorList>
            <consortium name="WormBaseParasite"/>
        </authorList>
    </citation>
    <scope>IDENTIFICATION</scope>
</reference>
<evidence type="ECO:0000256" key="1">
    <source>
        <dbReference type="SAM" id="MobiDB-lite"/>
    </source>
</evidence>
<evidence type="ECO:0000313" key="4">
    <source>
        <dbReference type="WBParaSite" id="OFLC_0001507701-mRNA-1"/>
    </source>
</evidence>
<accession>A0A183I5Q4</accession>
<evidence type="ECO:0000313" key="2">
    <source>
        <dbReference type="EMBL" id="VDP20236.1"/>
    </source>
</evidence>
<reference evidence="2 3" key="2">
    <citation type="submission" date="2018-11" db="EMBL/GenBank/DDBJ databases">
        <authorList>
            <consortium name="Pathogen Informatics"/>
        </authorList>
    </citation>
    <scope>NUCLEOTIDE SEQUENCE [LARGE SCALE GENOMIC DNA]</scope>
</reference>
<dbReference type="AlphaFoldDB" id="A0A183I5Q4"/>